<dbReference type="RefSeq" id="WP_345528678.1">
    <property type="nucleotide sequence ID" value="NZ_BAABKN010000025.1"/>
</dbReference>
<organism evidence="13 14">
    <name type="scientific">Nocardioides endophyticus</name>
    <dbReference type="NCBI Taxonomy" id="1353775"/>
    <lineage>
        <taxon>Bacteria</taxon>
        <taxon>Bacillati</taxon>
        <taxon>Actinomycetota</taxon>
        <taxon>Actinomycetes</taxon>
        <taxon>Propionibacteriales</taxon>
        <taxon>Nocardioidaceae</taxon>
        <taxon>Nocardioides</taxon>
    </lineage>
</organism>
<evidence type="ECO:0000256" key="10">
    <source>
        <dbReference type="ARBA" id="ARBA00032305"/>
    </source>
</evidence>
<evidence type="ECO:0000313" key="13">
    <source>
        <dbReference type="EMBL" id="GAA4750381.1"/>
    </source>
</evidence>
<dbReference type="Proteomes" id="UP001499882">
    <property type="component" value="Unassembled WGS sequence"/>
</dbReference>
<comment type="caution">
    <text evidence="13">The sequence shown here is derived from an EMBL/GenBank/DDBJ whole genome shotgun (WGS) entry which is preliminary data.</text>
</comment>
<dbReference type="CDD" id="cd16841">
    <property type="entry name" value="RraA_family"/>
    <property type="match status" value="1"/>
</dbReference>
<evidence type="ECO:0000256" key="3">
    <source>
        <dbReference type="ARBA" id="ARBA00008621"/>
    </source>
</evidence>
<comment type="similarity">
    <text evidence="3">Belongs to the class II aldolase/RraA-like family.</text>
</comment>
<sequence>MEPPLDSEVLARLRRASTATIQSQLFKRGLRDMFLYGLRPLNPSSASFAGEAFTLRYIPAREDIDTLDVFEDPDHPQRAAVETVPTGQVLVMDCRHDPRAASGGNILMSRLKARGVAAMVTDSSVRDSPAIAEMDFPVFSAGVSATVNLVLHHAVDTQLPVGCAGVAVYPGDVVVGDAEGVVVVPRHLAEDISHAALEQEELEEFILGRIQAGEPLRGNYPPNEQTLTQFSEHRKSRSASPNGTPTSETSTESDGKVHL</sequence>
<proteinExistence type="inferred from homology"/>
<evidence type="ECO:0000256" key="6">
    <source>
        <dbReference type="ARBA" id="ARBA00012947"/>
    </source>
</evidence>
<dbReference type="EC" id="4.1.3.17" evidence="5"/>
<accession>A0ABP8Z9N1</accession>
<dbReference type="Gene3D" id="3.50.30.40">
    <property type="entry name" value="Ribonuclease E inhibitor RraA/RraA-like"/>
    <property type="match status" value="1"/>
</dbReference>
<protein>
    <recommendedName>
        <fullName evidence="7">Putative 4-hydroxy-4-methyl-2-oxoglutarate aldolase</fullName>
        <ecNumber evidence="6">4.1.1.112</ecNumber>
        <ecNumber evidence="5">4.1.3.17</ecNumber>
    </recommendedName>
    <alternativeName>
        <fullName evidence="10">Oxaloacetate decarboxylase</fullName>
    </alternativeName>
    <alternativeName>
        <fullName evidence="9">RraA-like protein</fullName>
    </alternativeName>
</protein>
<keyword evidence="14" id="KW-1185">Reference proteome</keyword>
<feature type="region of interest" description="Disordered" evidence="12">
    <location>
        <begin position="214"/>
        <end position="259"/>
    </location>
</feature>
<dbReference type="InterPro" id="IPR005493">
    <property type="entry name" value="RraA/RraA-like"/>
</dbReference>
<evidence type="ECO:0000313" key="14">
    <source>
        <dbReference type="Proteomes" id="UP001499882"/>
    </source>
</evidence>
<evidence type="ECO:0000256" key="7">
    <source>
        <dbReference type="ARBA" id="ARBA00016549"/>
    </source>
</evidence>
<gene>
    <name evidence="13" type="ORF">GCM10023350_39470</name>
</gene>
<dbReference type="InterPro" id="IPR036704">
    <property type="entry name" value="RraA/RraA-like_sf"/>
</dbReference>
<evidence type="ECO:0000256" key="12">
    <source>
        <dbReference type="SAM" id="MobiDB-lite"/>
    </source>
</evidence>
<evidence type="ECO:0000256" key="8">
    <source>
        <dbReference type="ARBA" id="ARBA00025046"/>
    </source>
</evidence>
<evidence type="ECO:0000256" key="2">
    <source>
        <dbReference type="ARBA" id="ARBA00001968"/>
    </source>
</evidence>
<dbReference type="PANTHER" id="PTHR33254">
    <property type="entry name" value="4-HYDROXY-4-METHYL-2-OXOGLUTARATE ALDOLASE 3-RELATED"/>
    <property type="match status" value="1"/>
</dbReference>
<reference evidence="14" key="1">
    <citation type="journal article" date="2019" name="Int. J. Syst. Evol. Microbiol.">
        <title>The Global Catalogue of Microorganisms (GCM) 10K type strain sequencing project: providing services to taxonomists for standard genome sequencing and annotation.</title>
        <authorList>
            <consortium name="The Broad Institute Genomics Platform"/>
            <consortium name="The Broad Institute Genome Sequencing Center for Infectious Disease"/>
            <person name="Wu L."/>
            <person name="Ma J."/>
        </authorList>
    </citation>
    <scope>NUCLEOTIDE SEQUENCE [LARGE SCALE GENOMIC DNA]</scope>
    <source>
        <strain evidence="14">JCM 18532</strain>
    </source>
</reference>
<dbReference type="PANTHER" id="PTHR33254:SF16">
    <property type="entry name" value="BLR3842 PROTEIN"/>
    <property type="match status" value="1"/>
</dbReference>
<feature type="compositionally biased region" description="Polar residues" evidence="12">
    <location>
        <begin position="238"/>
        <end position="252"/>
    </location>
</feature>
<evidence type="ECO:0000256" key="4">
    <source>
        <dbReference type="ARBA" id="ARBA00011233"/>
    </source>
</evidence>
<comment type="subunit">
    <text evidence="4">Homotrimer.</text>
</comment>
<dbReference type="Pfam" id="PF03737">
    <property type="entry name" value="RraA-like"/>
    <property type="match status" value="1"/>
</dbReference>
<name>A0ABP8Z9N1_9ACTN</name>
<comment type="cofactor">
    <cofactor evidence="2">
        <name>a divalent metal cation</name>
        <dbReference type="ChEBI" id="CHEBI:60240"/>
    </cofactor>
</comment>
<evidence type="ECO:0000256" key="9">
    <source>
        <dbReference type="ARBA" id="ARBA00030169"/>
    </source>
</evidence>
<evidence type="ECO:0000256" key="5">
    <source>
        <dbReference type="ARBA" id="ARBA00012213"/>
    </source>
</evidence>
<evidence type="ECO:0000256" key="1">
    <source>
        <dbReference type="ARBA" id="ARBA00001342"/>
    </source>
</evidence>
<dbReference type="NCBIfam" id="NF006093">
    <property type="entry name" value="PRK08245.1"/>
    <property type="match status" value="1"/>
</dbReference>
<comment type="catalytic activity">
    <reaction evidence="11">
        <text>oxaloacetate + H(+) = pyruvate + CO2</text>
        <dbReference type="Rhea" id="RHEA:15641"/>
        <dbReference type="ChEBI" id="CHEBI:15361"/>
        <dbReference type="ChEBI" id="CHEBI:15378"/>
        <dbReference type="ChEBI" id="CHEBI:16452"/>
        <dbReference type="ChEBI" id="CHEBI:16526"/>
        <dbReference type="EC" id="4.1.1.112"/>
    </reaction>
</comment>
<comment type="catalytic activity">
    <reaction evidence="1">
        <text>4-hydroxy-4-methyl-2-oxoglutarate = 2 pyruvate</text>
        <dbReference type="Rhea" id="RHEA:22748"/>
        <dbReference type="ChEBI" id="CHEBI:15361"/>
        <dbReference type="ChEBI" id="CHEBI:58276"/>
        <dbReference type="EC" id="4.1.3.17"/>
    </reaction>
</comment>
<dbReference type="EC" id="4.1.1.112" evidence="6"/>
<dbReference type="SUPFAM" id="SSF89562">
    <property type="entry name" value="RraA-like"/>
    <property type="match status" value="1"/>
</dbReference>
<comment type="function">
    <text evidence="8">Catalyzes the aldol cleavage of 4-hydroxy-4-methyl-2-oxoglutarate (HMG) into 2 molecules of pyruvate. Also contains a secondary oxaloacetate (OAA) decarboxylase activity due to the common pyruvate enolate transition state formed following C-C bond cleavage in the retro-aldol and decarboxylation reactions.</text>
</comment>
<evidence type="ECO:0000256" key="11">
    <source>
        <dbReference type="ARBA" id="ARBA00047973"/>
    </source>
</evidence>
<dbReference type="EMBL" id="BAABKN010000025">
    <property type="protein sequence ID" value="GAA4750381.1"/>
    <property type="molecule type" value="Genomic_DNA"/>
</dbReference>